<proteinExistence type="predicted"/>
<organism evidence="6 7">
    <name type="scientific">Paenibacillus taihuensis</name>
    <dbReference type="NCBI Taxonomy" id="1156355"/>
    <lineage>
        <taxon>Bacteria</taxon>
        <taxon>Bacillati</taxon>
        <taxon>Bacillota</taxon>
        <taxon>Bacilli</taxon>
        <taxon>Bacillales</taxon>
        <taxon>Paenibacillaceae</taxon>
        <taxon>Paenibacillus</taxon>
    </lineage>
</organism>
<dbReference type="Gene3D" id="3.40.50.300">
    <property type="entry name" value="P-loop containing nucleotide triphosphate hydrolases"/>
    <property type="match status" value="1"/>
</dbReference>
<dbReference type="GO" id="GO:0005524">
    <property type="term" value="F:ATP binding"/>
    <property type="evidence" value="ECO:0007669"/>
    <property type="project" value="InterPro"/>
</dbReference>
<dbReference type="InterPro" id="IPR000330">
    <property type="entry name" value="SNF2_N"/>
</dbReference>
<dbReference type="PANTHER" id="PTHR10799">
    <property type="entry name" value="SNF2/RAD54 HELICASE FAMILY"/>
    <property type="match status" value="1"/>
</dbReference>
<keyword evidence="2" id="KW-0479">Metal-binding</keyword>
<dbReference type="GO" id="GO:0016787">
    <property type="term" value="F:hydrolase activity"/>
    <property type="evidence" value="ECO:0007669"/>
    <property type="project" value="UniProtKB-KW"/>
</dbReference>
<keyword evidence="1" id="KW-0378">Hydrolase</keyword>
<evidence type="ECO:0000259" key="5">
    <source>
        <dbReference type="PROSITE" id="PS51194"/>
    </source>
</evidence>
<accession>A0A3D9S203</accession>
<keyword evidence="2" id="KW-0863">Zinc-finger</keyword>
<sequence>MTVSNSLTLSAIMSMCGQLSYKKGEAAFRSGKVTITRYEPDGSRCEAIVKLQERFDVSVRIDEDGDVAAGCSCPTLSSYDKYCSHIAAVLLQLHDAQQAGRAEGKPAAAAAVAAPDRAERAADGELAASLLGLFAHKQPRLPVGARSIVESRALLDITFIVKPFAYGRRNRKRLFGIEMKAGLARPLIVQQIRGFLAHIERGEAYPLSKAFTYDPIVHSFHPADYKIMKQLIAIQHQESMYRETTSAYTMHASPMSGERMLLIPPYAWESLLPSLTKAPSTLLEHEGVQHEGIVISDERLPLQFKLGQGGGNGRNGARGSSSSYQLDVEGLDRMTIMEDYGLVIASEGKLAPLPPEGCRRLTDLQELLEQSGARDHVEIRPEQIEPFMERVIPGLLKLGSVHIAEAVENRVTHRPLKARLYLDRVRDRLLAGLEFHYGELIINPLEADKDVTNRAGGLILVRDGETERRILALMEEAGFAKTEAGYFMEDEETEYQFLYHIVPQLEKLLTVHATSAVRTRIHTGGPPPKVSIKMNERTHWLEFEFDISGIPETEIRRLLRSMEEKRRYHRLPNGSLMPLETEELQEMIRLFNEAKFTVKDLTAAGIHVPLLRGLHLMDNFRGSKTISLDKSFRRLLDNLRSPDNLDFPVPDSLAHVLRDYQVYGYQWMRTLAHYHFGGILADDMGLGKTVQSIAFLVSQLPEIREHRLPAIIVAPASVTYNWLHELRRFAPQLRAVVADGTKVERTRILNGTIAAAAGAGAVDAADADVIITSYPLLRRDAELFAGRAFHTLILDEAQAFKNYTTQTAQTVKLLEARYRFALTGTPIENRLEELWSIFDAVCPGLFPKRKEFAELTREAIAKRARPFLLRRVKTDVLKELPEKIETQLAAELLPEQKKLYAAYLAKLRHETLKHLDKDTFQRNRIRILAGLTRLRQLCCHPALFVEDYEGSSAKFEQLLELIDECRSAGRRMLVFSQFTQMLDIIRRELTQRGVPFFYLDGSTPSAERVELSSRFNDGERELFLISLKAGGTGLNLTGADTVILYDLWWNPAVEQQAADRAYRIGQKNVVQVIRLVSRGTVEDKMFELQQRKKDLISEVIQPGEEALSALTENEIRELLMLT</sequence>
<dbReference type="InterPro" id="IPR007527">
    <property type="entry name" value="Znf_SWIM"/>
</dbReference>
<dbReference type="EMBL" id="QTTN01000010">
    <property type="protein sequence ID" value="REE86484.1"/>
    <property type="molecule type" value="Genomic_DNA"/>
</dbReference>
<dbReference type="FunFam" id="3.40.50.300:FF:000533">
    <property type="entry name" value="Helicase, Snf2 family"/>
    <property type="match status" value="1"/>
</dbReference>
<protein>
    <submittedName>
        <fullName evidence="6">SNF2 family DNA or RNA helicase</fullName>
    </submittedName>
</protein>
<dbReference type="InterPro" id="IPR001650">
    <property type="entry name" value="Helicase_C-like"/>
</dbReference>
<dbReference type="Pfam" id="PF00271">
    <property type="entry name" value="Helicase_C"/>
    <property type="match status" value="1"/>
</dbReference>
<dbReference type="PROSITE" id="PS50966">
    <property type="entry name" value="ZF_SWIM"/>
    <property type="match status" value="1"/>
</dbReference>
<dbReference type="InterPro" id="IPR027417">
    <property type="entry name" value="P-loop_NTPase"/>
</dbReference>
<dbReference type="SMART" id="SM00490">
    <property type="entry name" value="HELICc"/>
    <property type="match status" value="1"/>
</dbReference>
<dbReference type="SMART" id="SM00487">
    <property type="entry name" value="DEXDc"/>
    <property type="match status" value="1"/>
</dbReference>
<dbReference type="Proteomes" id="UP000256304">
    <property type="component" value="Unassembled WGS sequence"/>
</dbReference>
<dbReference type="Gene3D" id="3.40.50.10810">
    <property type="entry name" value="Tandem AAA-ATPase domain"/>
    <property type="match status" value="1"/>
</dbReference>
<dbReference type="SUPFAM" id="SSF52540">
    <property type="entry name" value="P-loop containing nucleoside triphosphate hydrolases"/>
    <property type="match status" value="2"/>
</dbReference>
<dbReference type="InterPro" id="IPR013663">
    <property type="entry name" value="Helicase_SWF/SNF/SWI_bac"/>
</dbReference>
<dbReference type="InterPro" id="IPR038718">
    <property type="entry name" value="SNF2-like_sf"/>
</dbReference>
<evidence type="ECO:0000256" key="2">
    <source>
        <dbReference type="PROSITE-ProRule" id="PRU00325"/>
    </source>
</evidence>
<name>A0A3D9S203_9BACL</name>
<evidence type="ECO:0000256" key="1">
    <source>
        <dbReference type="ARBA" id="ARBA00022801"/>
    </source>
</evidence>
<evidence type="ECO:0000259" key="4">
    <source>
        <dbReference type="PROSITE" id="PS51192"/>
    </source>
</evidence>
<dbReference type="InterPro" id="IPR014001">
    <property type="entry name" value="Helicase_ATP-bd"/>
</dbReference>
<feature type="domain" description="Helicase ATP-binding" evidence="4">
    <location>
        <begin position="669"/>
        <end position="844"/>
    </location>
</feature>
<gene>
    <name evidence="6" type="ORF">A8990_11093</name>
</gene>
<feature type="domain" description="Helicase C-terminal" evidence="5">
    <location>
        <begin position="957"/>
        <end position="1111"/>
    </location>
</feature>
<reference evidence="6 7" key="1">
    <citation type="submission" date="2018-08" db="EMBL/GenBank/DDBJ databases">
        <title>Genomic Encyclopedia of Type Strains, Phase III (KMG-III): the genomes of soil and plant-associated and newly described type strains.</title>
        <authorList>
            <person name="Whitman W."/>
        </authorList>
    </citation>
    <scope>NUCLEOTIDE SEQUENCE [LARGE SCALE GENOMIC DNA]</scope>
    <source>
        <strain evidence="6 7">CGMCC 1.10966</strain>
    </source>
</reference>
<keyword evidence="6" id="KW-0547">Nucleotide-binding</keyword>
<dbReference type="PROSITE" id="PS51194">
    <property type="entry name" value="HELICASE_CTER"/>
    <property type="match status" value="1"/>
</dbReference>
<evidence type="ECO:0000313" key="6">
    <source>
        <dbReference type="EMBL" id="REE86484.1"/>
    </source>
</evidence>
<dbReference type="Pfam" id="PF08455">
    <property type="entry name" value="SNF2_assoc"/>
    <property type="match status" value="1"/>
</dbReference>
<keyword evidence="2" id="KW-0862">Zinc</keyword>
<dbReference type="Pfam" id="PF00176">
    <property type="entry name" value="SNF2-rel_dom"/>
    <property type="match status" value="1"/>
</dbReference>
<dbReference type="AlphaFoldDB" id="A0A3D9S203"/>
<dbReference type="InterPro" id="IPR049730">
    <property type="entry name" value="SNF2/RAD54-like_C"/>
</dbReference>
<feature type="domain" description="SWIM-type" evidence="3">
    <location>
        <begin position="55"/>
        <end position="94"/>
    </location>
</feature>
<comment type="caution">
    <text evidence="6">The sequence shown here is derived from an EMBL/GenBank/DDBJ whole genome shotgun (WGS) entry which is preliminary data.</text>
</comment>
<dbReference type="GO" id="GO:0004386">
    <property type="term" value="F:helicase activity"/>
    <property type="evidence" value="ECO:0007669"/>
    <property type="project" value="UniProtKB-KW"/>
</dbReference>
<evidence type="ECO:0000313" key="7">
    <source>
        <dbReference type="Proteomes" id="UP000256304"/>
    </source>
</evidence>
<dbReference type="PROSITE" id="PS51192">
    <property type="entry name" value="HELICASE_ATP_BIND_1"/>
    <property type="match status" value="1"/>
</dbReference>
<keyword evidence="7" id="KW-1185">Reference proteome</keyword>
<dbReference type="GO" id="GO:0008270">
    <property type="term" value="F:zinc ion binding"/>
    <property type="evidence" value="ECO:0007669"/>
    <property type="project" value="UniProtKB-KW"/>
</dbReference>
<evidence type="ECO:0000259" key="3">
    <source>
        <dbReference type="PROSITE" id="PS50966"/>
    </source>
</evidence>
<dbReference type="Pfam" id="PF04434">
    <property type="entry name" value="SWIM"/>
    <property type="match status" value="1"/>
</dbReference>
<keyword evidence="6" id="KW-0347">Helicase</keyword>
<keyword evidence="6" id="KW-0067">ATP-binding</keyword>
<dbReference type="CDD" id="cd18793">
    <property type="entry name" value="SF2_C_SNF"/>
    <property type="match status" value="1"/>
</dbReference>